<reference evidence="2" key="1">
    <citation type="submission" date="2025-08" db="UniProtKB">
        <authorList>
            <consortium name="RefSeq"/>
        </authorList>
    </citation>
    <scope>IDENTIFICATION</scope>
    <source>
        <tissue evidence="2">Whole insect</tissue>
    </source>
</reference>
<accession>A0A6P7GJC4</accession>
<evidence type="ECO:0000313" key="2">
    <source>
        <dbReference type="RefSeq" id="XP_028150021.1"/>
    </source>
</evidence>
<dbReference type="RefSeq" id="XP_028150021.1">
    <property type="nucleotide sequence ID" value="XM_028294220.1"/>
</dbReference>
<protein>
    <submittedName>
        <fullName evidence="2">Uncharacterized protein LOC114343402</fullName>
    </submittedName>
</protein>
<feature type="region of interest" description="Disordered" evidence="1">
    <location>
        <begin position="39"/>
        <end position="58"/>
    </location>
</feature>
<dbReference type="InParanoid" id="A0A6P7GJC4"/>
<proteinExistence type="predicted"/>
<gene>
    <name evidence="2" type="primary">LOC114343402</name>
</gene>
<dbReference type="AlphaFoldDB" id="A0A6P7GJC4"/>
<organism evidence="2">
    <name type="scientific">Diabrotica virgifera virgifera</name>
    <name type="common">western corn rootworm</name>
    <dbReference type="NCBI Taxonomy" id="50390"/>
    <lineage>
        <taxon>Eukaryota</taxon>
        <taxon>Metazoa</taxon>
        <taxon>Ecdysozoa</taxon>
        <taxon>Arthropoda</taxon>
        <taxon>Hexapoda</taxon>
        <taxon>Insecta</taxon>
        <taxon>Pterygota</taxon>
        <taxon>Neoptera</taxon>
        <taxon>Endopterygota</taxon>
        <taxon>Coleoptera</taxon>
        <taxon>Polyphaga</taxon>
        <taxon>Cucujiformia</taxon>
        <taxon>Chrysomeloidea</taxon>
        <taxon>Chrysomelidae</taxon>
        <taxon>Galerucinae</taxon>
        <taxon>Diabroticina</taxon>
        <taxon>Diabroticites</taxon>
        <taxon>Diabrotica</taxon>
    </lineage>
</organism>
<sequence>MLAEPAVTIKDYNDETIQNDLSTVPENETETLAHPNTTLVFPNEINPDEDEPIHNDLSTVPENGIGTLAHPSTSLFFPKEVNPDEVIFIFLIQDSLWNLRVTNTCCITKPRAISQETLKAINT</sequence>
<evidence type="ECO:0000256" key="1">
    <source>
        <dbReference type="SAM" id="MobiDB-lite"/>
    </source>
</evidence>
<name>A0A6P7GJC4_DIAVI</name>